<dbReference type="EMBL" id="GBXM01006243">
    <property type="protein sequence ID" value="JAI02335.1"/>
    <property type="molecule type" value="Transcribed_RNA"/>
</dbReference>
<name>A0A0E9XI58_ANGAN</name>
<protein>
    <submittedName>
        <fullName evidence="1">Uncharacterized protein</fullName>
    </submittedName>
</protein>
<reference evidence="1" key="1">
    <citation type="submission" date="2014-11" db="EMBL/GenBank/DDBJ databases">
        <authorList>
            <person name="Amaro Gonzalez C."/>
        </authorList>
    </citation>
    <scope>NUCLEOTIDE SEQUENCE</scope>
</reference>
<organism evidence="1">
    <name type="scientific">Anguilla anguilla</name>
    <name type="common">European freshwater eel</name>
    <name type="synonym">Muraena anguilla</name>
    <dbReference type="NCBI Taxonomy" id="7936"/>
    <lineage>
        <taxon>Eukaryota</taxon>
        <taxon>Metazoa</taxon>
        <taxon>Chordata</taxon>
        <taxon>Craniata</taxon>
        <taxon>Vertebrata</taxon>
        <taxon>Euteleostomi</taxon>
        <taxon>Actinopterygii</taxon>
        <taxon>Neopterygii</taxon>
        <taxon>Teleostei</taxon>
        <taxon>Anguilliformes</taxon>
        <taxon>Anguillidae</taxon>
        <taxon>Anguilla</taxon>
    </lineage>
</organism>
<reference evidence="1" key="2">
    <citation type="journal article" date="2015" name="Fish Shellfish Immunol.">
        <title>Early steps in the European eel (Anguilla anguilla)-Vibrio vulnificus interaction in the gills: Role of the RtxA13 toxin.</title>
        <authorList>
            <person name="Callol A."/>
            <person name="Pajuelo D."/>
            <person name="Ebbesson L."/>
            <person name="Teles M."/>
            <person name="MacKenzie S."/>
            <person name="Amaro C."/>
        </authorList>
    </citation>
    <scope>NUCLEOTIDE SEQUENCE</scope>
</reference>
<proteinExistence type="predicted"/>
<evidence type="ECO:0000313" key="1">
    <source>
        <dbReference type="EMBL" id="JAI02335.1"/>
    </source>
</evidence>
<accession>A0A0E9XI58</accession>
<sequence length="64" mass="7526">MLLLYCNLLADFPDNRLVSVDIEWTHLRYTCYIYHNALLVPGKQETETKLGRRQPYRAGELISI</sequence>
<dbReference type="AlphaFoldDB" id="A0A0E9XI58"/>